<accession>A0A1G4PM39</accession>
<evidence type="ECO:0000313" key="3">
    <source>
        <dbReference type="EMBL" id="SCW33129.1"/>
    </source>
</evidence>
<protein>
    <recommendedName>
        <fullName evidence="5">Orc1-like AAA ATPase domain-containing protein</fullName>
    </recommendedName>
</protein>
<dbReference type="AlphaFoldDB" id="A0A1G4PM39"/>
<reference evidence="3 4" key="1">
    <citation type="submission" date="2016-10" db="EMBL/GenBank/DDBJ databases">
        <authorList>
            <person name="de Groot N.N."/>
        </authorList>
    </citation>
    <scope>NUCLEOTIDE SEQUENCE [LARGE SCALE GENOMIC DNA]</scope>
    <source>
        <strain evidence="3 4">CGMCC 1.3401</strain>
    </source>
</reference>
<dbReference type="PANTHER" id="PTHR16305">
    <property type="entry name" value="TESTICULAR SOLUBLE ADENYLYL CYCLASE"/>
    <property type="match status" value="1"/>
</dbReference>
<proteinExistence type="predicted"/>
<dbReference type="RefSeq" id="WP_233426617.1">
    <property type="nucleotide sequence ID" value="NZ_FMTM01000001.1"/>
</dbReference>
<dbReference type="Proteomes" id="UP000199542">
    <property type="component" value="Unassembled WGS sequence"/>
</dbReference>
<keyword evidence="1" id="KW-0547">Nucleotide-binding</keyword>
<evidence type="ECO:0000256" key="1">
    <source>
        <dbReference type="ARBA" id="ARBA00022741"/>
    </source>
</evidence>
<dbReference type="GO" id="GO:0005524">
    <property type="term" value="F:ATP binding"/>
    <property type="evidence" value="ECO:0007669"/>
    <property type="project" value="UniProtKB-KW"/>
</dbReference>
<keyword evidence="2" id="KW-0067">ATP-binding</keyword>
<organism evidence="3 4">
    <name type="scientific">Rhizobium mongolense subsp. loessense</name>
    <dbReference type="NCBI Taxonomy" id="158890"/>
    <lineage>
        <taxon>Bacteria</taxon>
        <taxon>Pseudomonadati</taxon>
        <taxon>Pseudomonadota</taxon>
        <taxon>Alphaproteobacteria</taxon>
        <taxon>Hyphomicrobiales</taxon>
        <taxon>Rhizobiaceae</taxon>
        <taxon>Rhizobium/Agrobacterium group</taxon>
        <taxon>Rhizobium</taxon>
    </lineage>
</organism>
<dbReference type="GO" id="GO:0005737">
    <property type="term" value="C:cytoplasm"/>
    <property type="evidence" value="ECO:0007669"/>
    <property type="project" value="TreeGrafter"/>
</dbReference>
<evidence type="ECO:0008006" key="5">
    <source>
        <dbReference type="Google" id="ProtNLM"/>
    </source>
</evidence>
<gene>
    <name evidence="3" type="ORF">SAMN02927900_00695</name>
</gene>
<dbReference type="GO" id="GO:0004016">
    <property type="term" value="F:adenylate cyclase activity"/>
    <property type="evidence" value="ECO:0007669"/>
    <property type="project" value="TreeGrafter"/>
</dbReference>
<sequence length="177" mass="19648">MRLLKQEVGITEDTPLPSERLRAALSASTVPLSISYPIFTRFLAVEPDYEPSRLAASEQEAAISQVFSDWLRQLASARPLMFFVEDEQWIDPSSGKLLQTLAYGVAQFPVLLLVTSRESRTRAEFDKAVTVHLALERFSRGRLASSSSMSSKGAICLPASSRRFSAKPKVFPPISRN</sequence>
<evidence type="ECO:0000313" key="4">
    <source>
        <dbReference type="Proteomes" id="UP000199542"/>
    </source>
</evidence>
<name>A0A1G4PM39_9HYPH</name>
<dbReference type="PANTHER" id="PTHR16305:SF28">
    <property type="entry name" value="GUANYLATE CYCLASE DOMAIN-CONTAINING PROTEIN"/>
    <property type="match status" value="1"/>
</dbReference>
<dbReference type="EMBL" id="FMTM01000001">
    <property type="protein sequence ID" value="SCW33129.1"/>
    <property type="molecule type" value="Genomic_DNA"/>
</dbReference>
<evidence type="ECO:0000256" key="2">
    <source>
        <dbReference type="ARBA" id="ARBA00022840"/>
    </source>
</evidence>